<dbReference type="PANTHER" id="PTHR43681">
    <property type="entry name" value="TRANSMEMBRANE GTPASE FZO"/>
    <property type="match status" value="1"/>
</dbReference>
<protein>
    <recommendedName>
        <fullName evidence="1">Dynamin N-terminal domain-containing protein</fullName>
    </recommendedName>
</protein>
<dbReference type="Proteomes" id="UP000502665">
    <property type="component" value="Chromosome"/>
</dbReference>
<reference evidence="2" key="1">
    <citation type="submission" date="2020-03" db="EMBL/GenBank/DDBJ databases">
        <title>Molecular networking-based the target discovery of potent antiproliferative macrolactams: 5/6/7/16 polycyclic ansamycins and glycosylated trienomycin from Streptomyces cacaoi subsp. asoensis.</title>
        <authorList>
            <person name="Liu L.-L."/>
        </authorList>
    </citation>
    <scope>NUCLEOTIDE SEQUENCE [LARGE SCALE GENOMIC DNA]</scope>
    <source>
        <strain evidence="2">H2S5</strain>
    </source>
</reference>
<evidence type="ECO:0000313" key="2">
    <source>
        <dbReference type="EMBL" id="QJT05935.1"/>
    </source>
</evidence>
<name>A0A6M4X2S4_9ACTN</name>
<gene>
    <name evidence="2" type="ORF">G9272_41080</name>
</gene>
<feature type="domain" description="Dynamin N-terminal" evidence="1">
    <location>
        <begin position="57"/>
        <end position="242"/>
    </location>
</feature>
<dbReference type="InterPro" id="IPR027417">
    <property type="entry name" value="P-loop_NTPase"/>
</dbReference>
<dbReference type="PANTHER" id="PTHR43681:SF1">
    <property type="entry name" value="SARCALUMENIN"/>
    <property type="match status" value="1"/>
</dbReference>
<accession>A0A6M4X2S4</accession>
<dbReference type="InterPro" id="IPR045063">
    <property type="entry name" value="Dynamin_N"/>
</dbReference>
<evidence type="ECO:0000259" key="1">
    <source>
        <dbReference type="Pfam" id="PF00350"/>
    </source>
</evidence>
<dbReference type="SUPFAM" id="SSF52540">
    <property type="entry name" value="P-loop containing nucleoside triphosphate hydrolases"/>
    <property type="match status" value="1"/>
</dbReference>
<proteinExistence type="predicted"/>
<sequence length="641" mass="68943">MTGTTTGRSPLADWAMDHLACGRDLIERHVPEPQERARLLGLLDAAARRIRDTRLRLAVVGEFSSGKSTLINALLGDGLLPAGALPTTGAATWVTASRGTPGYSFRLDRSAHHIVLLDGRPPAPEVLSSLRGTEPDAEPSADGAVLLRELVSEGPWCDRIDELTLSGCAPLLDQGAVLIDTPGSNSPVAGHVRVTRRVMAEEADAAVVVVSSHVLITDSLVRFLQDAVPAPAGGRYLFVITRMDDLDGDDEYASVLCSVRTRVQRQLGIRDPVVLGAAPAGVMKRLAGRSLTAAAAHWHERFPELEQALGRFVTEQRPAGVPLRVLRSLDEALALVEEALTHRHQNLEAACTELTARPVRELDDFLSPRAEPVRAVTRQVAQAARTVRRDVDLACDDVFRSAATSLVALVYSSRSRTELATRVGATAAHTVEEAVIALSEELADLISRQVNDAASGAVRLLDEAFTAEYADCLPTPVPPVGQEPNAIEALGPPLGGRLHGTTLSRSAVLGALARNEYLGKCAALVLGGFPLFPGLDRLQEEVLTSLTTWLESVHEEVRVDARRLAEAAVARLEQHTSALVEAYRATRTGTVAQLLSDRAAAYRRMGKEGAAVAKGMATVRQRRLLVRTHLTRLDVPREPYE</sequence>
<keyword evidence="3" id="KW-1185">Reference proteome</keyword>
<evidence type="ECO:0000313" key="3">
    <source>
        <dbReference type="Proteomes" id="UP000502665"/>
    </source>
</evidence>
<dbReference type="Pfam" id="PF00350">
    <property type="entry name" value="Dynamin_N"/>
    <property type="match status" value="1"/>
</dbReference>
<dbReference type="EMBL" id="CP049838">
    <property type="protein sequence ID" value="QJT05935.1"/>
    <property type="molecule type" value="Genomic_DNA"/>
</dbReference>
<dbReference type="AlphaFoldDB" id="A0A6M4X2S4"/>
<organism evidence="2 3">
    <name type="scientific">Streptomyces asoensis</name>
    <dbReference type="NCBI Taxonomy" id="249586"/>
    <lineage>
        <taxon>Bacteria</taxon>
        <taxon>Bacillati</taxon>
        <taxon>Actinomycetota</taxon>
        <taxon>Actinomycetes</taxon>
        <taxon>Kitasatosporales</taxon>
        <taxon>Streptomycetaceae</taxon>
        <taxon>Streptomyces</taxon>
    </lineage>
</organism>
<dbReference type="RefSeq" id="WP_171401246.1">
    <property type="nucleotide sequence ID" value="NZ_CP049838.1"/>
</dbReference>
<dbReference type="Gene3D" id="3.40.50.300">
    <property type="entry name" value="P-loop containing nucleotide triphosphate hydrolases"/>
    <property type="match status" value="1"/>
</dbReference>
<dbReference type="InterPro" id="IPR051943">
    <property type="entry name" value="TRAFAC_Dynamin-like_GTPase"/>
</dbReference>